<dbReference type="PANTHER" id="PTHR31102:SF1">
    <property type="entry name" value="CATION_H+ EXCHANGER DOMAIN-CONTAINING PROTEIN"/>
    <property type="match status" value="1"/>
</dbReference>
<dbReference type="AlphaFoldDB" id="A0A5N5TKC9"/>
<dbReference type="GO" id="GO:0016020">
    <property type="term" value="C:membrane"/>
    <property type="evidence" value="ECO:0007669"/>
    <property type="project" value="UniProtKB-SubCell"/>
</dbReference>
<evidence type="ECO:0000256" key="1">
    <source>
        <dbReference type="ARBA" id="ARBA00004141"/>
    </source>
</evidence>
<feature type="transmembrane region" description="Helical" evidence="6">
    <location>
        <begin position="292"/>
        <end position="315"/>
    </location>
</feature>
<dbReference type="InterPro" id="IPR038770">
    <property type="entry name" value="Na+/solute_symporter_sf"/>
</dbReference>
<sequence>MALRRLPYTSFSNRHKILLITVMHQWIIKISSESNISHAFESGNDSSAINCNNGSNCGSSINGLEANPPAYSPNENGKVTDNESCSTPFRMRHEEVPMVGEKGATPKIVEKSYRDSKTSEKEGPTEEEREVTKWKHFKNEVHSLRRPFMQKHNTLPPDPSKGERLKYAFSCPPHGKIGRFLTYLLLFILFWGSLVYIVHDMALPGGTIFSLLILVVTAQIGGMLVAKIHLPPLLGMLLVGILFRSAPFIDSIGKSISTEWSSSLRSMALVVILIRAGLGLDPEALKKLSYVVLRLAVCPCLVETITVAVVSNLLLGFPWKWAFLLGFVLAAVSPAVVVPCLLNLADQGYGVEKGIPTLVIAAASIDDVIAISGFGVCLGTIFSNGSSLWQGLKGPMEFGMGIAYGLIVGLILWIDFGGAGALGCLCVAFIAGYGWRREGRVVNKVGDLHPATVGWGVVTLIIGLTFRVIVSFFAVLGGGLTLRERFFVALAWLPKATVQVLTIAVLFCR</sequence>
<feature type="domain" description="Cation/H+ exchanger transmembrane" evidence="7">
    <location>
        <begin position="216"/>
        <end position="413"/>
    </location>
</feature>
<evidence type="ECO:0000256" key="5">
    <source>
        <dbReference type="ARBA" id="ARBA00023136"/>
    </source>
</evidence>
<comment type="caution">
    <text evidence="8">The sequence shown here is derived from an EMBL/GenBank/DDBJ whole genome shotgun (WGS) entry which is preliminary data.</text>
</comment>
<organism evidence="8 9">
    <name type="scientific">Armadillidium nasatum</name>
    <dbReference type="NCBI Taxonomy" id="96803"/>
    <lineage>
        <taxon>Eukaryota</taxon>
        <taxon>Metazoa</taxon>
        <taxon>Ecdysozoa</taxon>
        <taxon>Arthropoda</taxon>
        <taxon>Crustacea</taxon>
        <taxon>Multicrustacea</taxon>
        <taxon>Malacostraca</taxon>
        <taxon>Eumalacostraca</taxon>
        <taxon>Peracarida</taxon>
        <taxon>Isopoda</taxon>
        <taxon>Oniscidea</taxon>
        <taxon>Crinocheta</taxon>
        <taxon>Armadillidiidae</taxon>
        <taxon>Armadillidium</taxon>
    </lineage>
</organism>
<proteinExistence type="inferred from homology"/>
<comment type="similarity">
    <text evidence="2">Belongs to the monovalent cation:proton antiporter 1 (CPA1) transporter (TC 2.A.36) family.</text>
</comment>
<dbReference type="Proteomes" id="UP000326759">
    <property type="component" value="Unassembled WGS sequence"/>
</dbReference>
<evidence type="ECO:0000256" key="6">
    <source>
        <dbReference type="SAM" id="Phobius"/>
    </source>
</evidence>
<protein>
    <submittedName>
        <fullName evidence="8">Mitochondrial sodium/hydrogen exchanger 9B2</fullName>
    </submittedName>
</protein>
<feature type="transmembrane region" description="Helical" evidence="6">
    <location>
        <begin position="452"/>
        <end position="474"/>
    </location>
</feature>
<dbReference type="InterPro" id="IPR006153">
    <property type="entry name" value="Cation/H_exchanger_TM"/>
</dbReference>
<dbReference type="Gene3D" id="1.20.1530.20">
    <property type="match status" value="1"/>
</dbReference>
<feature type="transmembrane region" description="Helical" evidence="6">
    <location>
        <begin position="233"/>
        <end position="252"/>
    </location>
</feature>
<dbReference type="GO" id="GO:0015297">
    <property type="term" value="F:antiporter activity"/>
    <property type="evidence" value="ECO:0007669"/>
    <property type="project" value="InterPro"/>
</dbReference>
<evidence type="ECO:0000256" key="4">
    <source>
        <dbReference type="ARBA" id="ARBA00022989"/>
    </source>
</evidence>
<evidence type="ECO:0000313" key="8">
    <source>
        <dbReference type="EMBL" id="KAB7506620.1"/>
    </source>
</evidence>
<feature type="transmembrane region" description="Helical" evidence="6">
    <location>
        <begin position="321"/>
        <end position="345"/>
    </location>
</feature>
<evidence type="ECO:0000259" key="7">
    <source>
        <dbReference type="Pfam" id="PF00999"/>
    </source>
</evidence>
<keyword evidence="4 6" id="KW-1133">Transmembrane helix</keyword>
<feature type="transmembrane region" description="Helical" evidence="6">
    <location>
        <begin position="402"/>
        <end position="431"/>
    </location>
</feature>
<keyword evidence="9" id="KW-1185">Reference proteome</keyword>
<feature type="transmembrane region" description="Helical" evidence="6">
    <location>
        <begin position="486"/>
        <end position="508"/>
    </location>
</feature>
<name>A0A5N5TKC9_9CRUS</name>
<dbReference type="GO" id="GO:1902600">
    <property type="term" value="P:proton transmembrane transport"/>
    <property type="evidence" value="ECO:0007669"/>
    <property type="project" value="InterPro"/>
</dbReference>
<dbReference type="Pfam" id="PF00999">
    <property type="entry name" value="Na_H_Exchanger"/>
    <property type="match status" value="1"/>
</dbReference>
<gene>
    <name evidence="8" type="primary">SLC9B2</name>
    <name evidence="8" type="ORF">Anas_09410</name>
</gene>
<reference evidence="8 9" key="1">
    <citation type="journal article" date="2019" name="PLoS Biol.">
        <title>Sex chromosomes control vertical transmission of feminizing Wolbachia symbionts in an isopod.</title>
        <authorList>
            <person name="Becking T."/>
            <person name="Chebbi M.A."/>
            <person name="Giraud I."/>
            <person name="Moumen B."/>
            <person name="Laverre T."/>
            <person name="Caubet Y."/>
            <person name="Peccoud J."/>
            <person name="Gilbert C."/>
            <person name="Cordaux R."/>
        </authorList>
    </citation>
    <scope>NUCLEOTIDE SEQUENCE [LARGE SCALE GENOMIC DNA]</scope>
    <source>
        <strain evidence="8">ANa2</strain>
        <tissue evidence="8">Whole body excluding digestive tract and cuticle</tissue>
    </source>
</reference>
<feature type="transmembrane region" description="Helical" evidence="6">
    <location>
        <begin position="357"/>
        <end position="382"/>
    </location>
</feature>
<feature type="transmembrane region" description="Helical" evidence="6">
    <location>
        <begin position="205"/>
        <end position="226"/>
    </location>
</feature>
<evidence type="ECO:0000256" key="2">
    <source>
        <dbReference type="ARBA" id="ARBA00007367"/>
    </source>
</evidence>
<comment type="subcellular location">
    <subcellularLocation>
        <location evidence="1">Membrane</location>
        <topology evidence="1">Multi-pass membrane protein</topology>
    </subcellularLocation>
</comment>
<dbReference type="PANTHER" id="PTHR31102">
    <property type="match status" value="1"/>
</dbReference>
<evidence type="ECO:0000313" key="9">
    <source>
        <dbReference type="Proteomes" id="UP000326759"/>
    </source>
</evidence>
<dbReference type="InterPro" id="IPR051843">
    <property type="entry name" value="CPA1_transporter"/>
</dbReference>
<dbReference type="EMBL" id="SEYY01000723">
    <property type="protein sequence ID" value="KAB7506620.1"/>
    <property type="molecule type" value="Genomic_DNA"/>
</dbReference>
<evidence type="ECO:0000256" key="3">
    <source>
        <dbReference type="ARBA" id="ARBA00022692"/>
    </source>
</evidence>
<keyword evidence="5 6" id="KW-0472">Membrane</keyword>
<feature type="transmembrane region" description="Helical" evidence="6">
    <location>
        <begin position="264"/>
        <end position="280"/>
    </location>
</feature>
<dbReference type="OrthoDB" id="423807at2759"/>
<accession>A0A5N5TKC9</accession>
<keyword evidence="3 6" id="KW-0812">Transmembrane</keyword>
<feature type="transmembrane region" description="Helical" evidence="6">
    <location>
        <begin position="180"/>
        <end position="199"/>
    </location>
</feature>